<feature type="region of interest" description="Disordered" evidence="1">
    <location>
        <begin position="49"/>
        <end position="89"/>
    </location>
</feature>
<evidence type="ECO:0000313" key="2">
    <source>
        <dbReference type="EnsemblMetazoa" id="GPPI023128-PA"/>
    </source>
</evidence>
<keyword evidence="3" id="KW-1185">Reference proteome</keyword>
<evidence type="ECO:0000256" key="1">
    <source>
        <dbReference type="SAM" id="MobiDB-lite"/>
    </source>
</evidence>
<dbReference type="Proteomes" id="UP000092460">
    <property type="component" value="Unassembled WGS sequence"/>
</dbReference>
<reference evidence="3" key="1">
    <citation type="submission" date="2015-01" db="EMBL/GenBank/DDBJ databases">
        <authorList>
            <person name="Aksoy S."/>
            <person name="Warren W."/>
            <person name="Wilson R.K."/>
        </authorList>
    </citation>
    <scope>NUCLEOTIDE SEQUENCE [LARGE SCALE GENOMIC DNA]</scope>
    <source>
        <strain evidence="3">IAEA</strain>
    </source>
</reference>
<name>A0A1B0B9I4_9MUSC</name>
<organism evidence="2 3">
    <name type="scientific">Glossina palpalis gambiensis</name>
    <dbReference type="NCBI Taxonomy" id="67801"/>
    <lineage>
        <taxon>Eukaryota</taxon>
        <taxon>Metazoa</taxon>
        <taxon>Ecdysozoa</taxon>
        <taxon>Arthropoda</taxon>
        <taxon>Hexapoda</taxon>
        <taxon>Insecta</taxon>
        <taxon>Pterygota</taxon>
        <taxon>Neoptera</taxon>
        <taxon>Endopterygota</taxon>
        <taxon>Diptera</taxon>
        <taxon>Brachycera</taxon>
        <taxon>Muscomorpha</taxon>
        <taxon>Hippoboscoidea</taxon>
        <taxon>Glossinidae</taxon>
        <taxon>Glossina</taxon>
    </lineage>
</organism>
<proteinExistence type="predicted"/>
<evidence type="ECO:0000313" key="3">
    <source>
        <dbReference type="Proteomes" id="UP000092460"/>
    </source>
</evidence>
<accession>A0A1B0B9I4</accession>
<reference evidence="2" key="2">
    <citation type="submission" date="2020-05" db="UniProtKB">
        <authorList>
            <consortium name="EnsemblMetazoa"/>
        </authorList>
    </citation>
    <scope>IDENTIFICATION</scope>
    <source>
        <strain evidence="2">IAEA</strain>
    </source>
</reference>
<dbReference type="EnsemblMetazoa" id="GPPI023128-RA">
    <property type="protein sequence ID" value="GPPI023128-PA"/>
    <property type="gene ID" value="GPPI023128"/>
</dbReference>
<feature type="compositionally biased region" description="Low complexity" evidence="1">
    <location>
        <begin position="51"/>
        <end position="63"/>
    </location>
</feature>
<protein>
    <submittedName>
        <fullName evidence="2">Uncharacterized protein</fullName>
    </submittedName>
</protein>
<dbReference type="EMBL" id="JXJN01010432">
    <property type="status" value="NOT_ANNOTATED_CDS"/>
    <property type="molecule type" value="Genomic_DNA"/>
</dbReference>
<dbReference type="AlphaFoldDB" id="A0A1B0B9I4"/>
<dbReference type="STRING" id="67801.A0A1B0B9I4"/>
<sequence length="155" mass="16909">MIVDKADMVSEHAWTKLLNEHDTTTTGKGAVITKMMSHNDNSLIRDFKQQHNNNNNSHNNNHSLASEASPLTGEHNTVQQLNGGSGMVGGPSNGTVTICLGKDDINDTTKLNANIGDMNEKTVQIQRKESLLGTFHKHLRRSIKAVSESPGPITR</sequence>
<dbReference type="VEuPathDB" id="VectorBase:GPPI023128"/>